<dbReference type="InterPro" id="IPR004046">
    <property type="entry name" value="GST_C"/>
</dbReference>
<dbReference type="Gene3D" id="1.20.1050.10">
    <property type="match status" value="1"/>
</dbReference>
<dbReference type="EMBL" id="JAAAHW010010251">
    <property type="protein sequence ID" value="KAF9928428.1"/>
    <property type="molecule type" value="Genomic_DNA"/>
</dbReference>
<dbReference type="InterPro" id="IPR050213">
    <property type="entry name" value="GST_superfamily"/>
</dbReference>
<evidence type="ECO:0000313" key="4">
    <source>
        <dbReference type="Proteomes" id="UP000749646"/>
    </source>
</evidence>
<protein>
    <submittedName>
        <fullName evidence="3">Glutathione S-transferase S1</fullName>
    </submittedName>
</protein>
<dbReference type="PANTHER" id="PTHR11571">
    <property type="entry name" value="GLUTATHIONE S-TRANSFERASE"/>
    <property type="match status" value="1"/>
</dbReference>
<gene>
    <name evidence="3" type="primary">GSTS1_2</name>
    <name evidence="3" type="ORF">BGZ65_006277</name>
</gene>
<dbReference type="SUPFAM" id="SSF47616">
    <property type="entry name" value="GST C-terminal domain-like"/>
    <property type="match status" value="1"/>
</dbReference>
<dbReference type="GO" id="GO:0006749">
    <property type="term" value="P:glutathione metabolic process"/>
    <property type="evidence" value="ECO:0007669"/>
    <property type="project" value="TreeGrafter"/>
</dbReference>
<dbReference type="PROSITE" id="PS50404">
    <property type="entry name" value="GST_NTER"/>
    <property type="match status" value="1"/>
</dbReference>
<dbReference type="InterPro" id="IPR004045">
    <property type="entry name" value="Glutathione_S-Trfase_N"/>
</dbReference>
<accession>A0A9P6IJV5</accession>
<dbReference type="InterPro" id="IPR010987">
    <property type="entry name" value="Glutathione-S-Trfase_C-like"/>
</dbReference>
<dbReference type="Proteomes" id="UP000749646">
    <property type="component" value="Unassembled WGS sequence"/>
</dbReference>
<proteinExistence type="predicted"/>
<dbReference type="PANTHER" id="PTHR11571:SF150">
    <property type="entry name" value="GLUTATHIONE S-TRANSFERASE"/>
    <property type="match status" value="1"/>
</dbReference>
<dbReference type="PROSITE" id="PS50405">
    <property type="entry name" value="GST_CTER"/>
    <property type="match status" value="1"/>
</dbReference>
<comment type="caution">
    <text evidence="3">The sequence shown here is derived from an EMBL/GenBank/DDBJ whole genome shotgun (WGS) entry which is preliminary data.</text>
</comment>
<evidence type="ECO:0000259" key="1">
    <source>
        <dbReference type="PROSITE" id="PS50404"/>
    </source>
</evidence>
<sequence length="274" mass="31640">MNTTKLTFQSADDDASFTPQEKSRLLTETDIKDLTFKFLYWDIASVGSTARDLLFYAKAHYGAKYELLTLAFEDFASGKTPTAFSCVPMLKVVGPNNKEVDIAENVVIDMYLAERFNLMGDNKWESITIQAFYSNIQYLRERTFTTVMGVPEEKRLKSRQDFFQGTLKKFLENHAFHLQANGNNGHYIGNKLSLADIHLNNVIHYFWTVPWGRTVVEDHFKKCEPVWKVYETVQNDPVLAAWRKTDEFKAYETSSIKWYSTLGVPGEEPQHQID</sequence>
<dbReference type="Gene3D" id="3.40.30.10">
    <property type="entry name" value="Glutaredoxin"/>
    <property type="match status" value="1"/>
</dbReference>
<dbReference type="AlphaFoldDB" id="A0A9P6IJV5"/>
<name>A0A9P6IJV5_9FUNG</name>
<dbReference type="GO" id="GO:0004364">
    <property type="term" value="F:glutathione transferase activity"/>
    <property type="evidence" value="ECO:0007669"/>
    <property type="project" value="TreeGrafter"/>
</dbReference>
<dbReference type="InterPro" id="IPR036282">
    <property type="entry name" value="Glutathione-S-Trfase_C_sf"/>
</dbReference>
<feature type="domain" description="GST C-terminal" evidence="2">
    <location>
        <begin position="101"/>
        <end position="253"/>
    </location>
</feature>
<keyword evidence="4" id="KW-1185">Reference proteome</keyword>
<dbReference type="Pfam" id="PF14497">
    <property type="entry name" value="GST_C_3"/>
    <property type="match status" value="1"/>
</dbReference>
<dbReference type="OrthoDB" id="414243at2759"/>
<evidence type="ECO:0000313" key="3">
    <source>
        <dbReference type="EMBL" id="KAF9928428.1"/>
    </source>
</evidence>
<evidence type="ECO:0000259" key="2">
    <source>
        <dbReference type="PROSITE" id="PS50405"/>
    </source>
</evidence>
<reference evidence="3" key="1">
    <citation type="journal article" date="2020" name="Fungal Divers.">
        <title>Resolving the Mortierellaceae phylogeny through synthesis of multi-gene phylogenetics and phylogenomics.</title>
        <authorList>
            <person name="Vandepol N."/>
            <person name="Liber J."/>
            <person name="Desiro A."/>
            <person name="Na H."/>
            <person name="Kennedy M."/>
            <person name="Barry K."/>
            <person name="Grigoriev I.V."/>
            <person name="Miller A.N."/>
            <person name="O'Donnell K."/>
            <person name="Stajich J.E."/>
            <person name="Bonito G."/>
        </authorList>
    </citation>
    <scope>NUCLEOTIDE SEQUENCE</scope>
    <source>
        <strain evidence="3">MES-2147</strain>
    </source>
</reference>
<organism evidence="3 4">
    <name type="scientific">Modicella reniformis</name>
    <dbReference type="NCBI Taxonomy" id="1440133"/>
    <lineage>
        <taxon>Eukaryota</taxon>
        <taxon>Fungi</taxon>
        <taxon>Fungi incertae sedis</taxon>
        <taxon>Mucoromycota</taxon>
        <taxon>Mortierellomycotina</taxon>
        <taxon>Mortierellomycetes</taxon>
        <taxon>Mortierellales</taxon>
        <taxon>Mortierellaceae</taxon>
        <taxon>Modicella</taxon>
    </lineage>
</organism>
<feature type="domain" description="GST N-terminal" evidence="1">
    <location>
        <begin position="34"/>
        <end position="120"/>
    </location>
</feature>
<dbReference type="SUPFAM" id="SSF52833">
    <property type="entry name" value="Thioredoxin-like"/>
    <property type="match status" value="1"/>
</dbReference>
<dbReference type="InterPro" id="IPR036249">
    <property type="entry name" value="Thioredoxin-like_sf"/>
</dbReference>